<evidence type="ECO:0000313" key="1">
    <source>
        <dbReference type="EMBL" id="CDW36590.1"/>
    </source>
</evidence>
<proteinExistence type="predicted"/>
<organism evidence="1">
    <name type="scientific">Lepeophtheirus salmonis</name>
    <name type="common">Salmon louse</name>
    <name type="synonym">Caligus salmonis</name>
    <dbReference type="NCBI Taxonomy" id="72036"/>
    <lineage>
        <taxon>Eukaryota</taxon>
        <taxon>Metazoa</taxon>
        <taxon>Ecdysozoa</taxon>
        <taxon>Arthropoda</taxon>
        <taxon>Crustacea</taxon>
        <taxon>Multicrustacea</taxon>
        <taxon>Hexanauplia</taxon>
        <taxon>Copepoda</taxon>
        <taxon>Siphonostomatoida</taxon>
        <taxon>Caligidae</taxon>
        <taxon>Lepeophtheirus</taxon>
    </lineage>
</organism>
<dbReference type="AlphaFoldDB" id="A0A0K2UEV1"/>
<reference evidence="1" key="1">
    <citation type="submission" date="2014-05" db="EMBL/GenBank/DDBJ databases">
        <authorList>
            <person name="Chronopoulou M."/>
        </authorList>
    </citation>
    <scope>NUCLEOTIDE SEQUENCE</scope>
    <source>
        <tissue evidence="1">Whole organism</tissue>
    </source>
</reference>
<accession>A0A0K2UEV1</accession>
<protein>
    <submittedName>
        <fullName evidence="1">Uncharacterized protein</fullName>
    </submittedName>
</protein>
<dbReference type="EMBL" id="HACA01019229">
    <property type="protein sequence ID" value="CDW36590.1"/>
    <property type="molecule type" value="Transcribed_RNA"/>
</dbReference>
<feature type="non-terminal residue" evidence="1">
    <location>
        <position position="1"/>
    </location>
</feature>
<name>A0A0K2UEV1_LEPSM</name>
<sequence length="88" mass="9983">YARQSWIDLLLELLVYFVHFLGEGFFPIHRQKADTLTIVVKAVQCSQEFNLGGGIITWKNIFKRITELLGSVYHCALSPTPTLSPYAP</sequence>